<protein>
    <submittedName>
        <fullName evidence="1">Uncharacterized protein</fullName>
    </submittedName>
</protein>
<comment type="caution">
    <text evidence="1">The sequence shown here is derived from an EMBL/GenBank/DDBJ whole genome shotgun (WGS) entry which is preliminary data.</text>
</comment>
<dbReference type="AlphaFoldDB" id="A0A9P6KIG7"/>
<keyword evidence="2" id="KW-1185">Reference proteome</keyword>
<dbReference type="OrthoDB" id="5565730at2759"/>
<dbReference type="PANTHER" id="PTHR41390">
    <property type="entry name" value="CHROMOSOME 7, WHOLE GENOME SHOTGUN SEQUENCE"/>
    <property type="match status" value="1"/>
</dbReference>
<accession>A0A9P6KIG7</accession>
<reference evidence="1" key="1">
    <citation type="journal article" date="2020" name="Fungal Divers.">
        <title>Resolving the Mortierellaceae phylogeny through synthesis of multi-gene phylogenetics and phylogenomics.</title>
        <authorList>
            <person name="Vandepol N."/>
            <person name="Liber J."/>
            <person name="Desiro A."/>
            <person name="Na H."/>
            <person name="Kennedy M."/>
            <person name="Barry K."/>
            <person name="Grigoriev I.V."/>
            <person name="Miller A.N."/>
            <person name="O'Donnell K."/>
            <person name="Stajich J.E."/>
            <person name="Bonito G."/>
        </authorList>
    </citation>
    <scope>NUCLEOTIDE SEQUENCE</scope>
    <source>
        <strain evidence="1">KOD1015</strain>
    </source>
</reference>
<evidence type="ECO:0000313" key="1">
    <source>
        <dbReference type="EMBL" id="KAF9585957.1"/>
    </source>
</evidence>
<organism evidence="1 2">
    <name type="scientific">Lunasporangiospora selenospora</name>
    <dbReference type="NCBI Taxonomy" id="979761"/>
    <lineage>
        <taxon>Eukaryota</taxon>
        <taxon>Fungi</taxon>
        <taxon>Fungi incertae sedis</taxon>
        <taxon>Mucoromycota</taxon>
        <taxon>Mortierellomycotina</taxon>
        <taxon>Mortierellomycetes</taxon>
        <taxon>Mortierellales</taxon>
        <taxon>Mortierellaceae</taxon>
        <taxon>Lunasporangiospora</taxon>
    </lineage>
</organism>
<dbReference type="EMBL" id="JAABOA010000093">
    <property type="protein sequence ID" value="KAF9585957.1"/>
    <property type="molecule type" value="Genomic_DNA"/>
</dbReference>
<gene>
    <name evidence="1" type="ORF">BGW38_010772</name>
</gene>
<name>A0A9P6KIG7_9FUNG</name>
<dbReference type="Proteomes" id="UP000780801">
    <property type="component" value="Unassembled WGS sequence"/>
</dbReference>
<proteinExistence type="predicted"/>
<dbReference type="PANTHER" id="PTHR41390:SF1">
    <property type="entry name" value="NADH-UBIQUINONE OXIDOREDUCTASE 213 KDA SUBUNIT"/>
    <property type="match status" value="1"/>
</dbReference>
<sequence>MTFIAFRESLLRFQRSKNPEYGLKDSQTMDIDQLWSSTLAGAGSGGILSALSRGPKSAPSGTFMFGALAFAGQWISSRASRYRQDQILAQSSFDDLSIPASSNSTSSSPSASQSQPALNTLLNVLPMHRTDLDEYEVKLRHKLERIEAEQQFLTQESLRRERLAVEKADQEKTV</sequence>
<evidence type="ECO:0000313" key="2">
    <source>
        <dbReference type="Proteomes" id="UP000780801"/>
    </source>
</evidence>